<dbReference type="PANTHER" id="PTHR33540:SF2">
    <property type="entry name" value="TRNA THREONYLCARBAMOYLADENOSINE BIOSYNTHESIS PROTEIN TSAE"/>
    <property type="match status" value="1"/>
</dbReference>
<name>A0ABT8GHG2_9MICO</name>
<dbReference type="SUPFAM" id="SSF52540">
    <property type="entry name" value="P-loop containing nucleoside triphosphate hydrolases"/>
    <property type="match status" value="1"/>
</dbReference>
<organism evidence="12 13">
    <name type="scientific">Demequina muriae</name>
    <dbReference type="NCBI Taxonomy" id="3051664"/>
    <lineage>
        <taxon>Bacteria</taxon>
        <taxon>Bacillati</taxon>
        <taxon>Actinomycetota</taxon>
        <taxon>Actinomycetes</taxon>
        <taxon>Micrococcales</taxon>
        <taxon>Demequinaceae</taxon>
        <taxon>Demequina</taxon>
    </lineage>
</organism>
<accession>A0ABT8GHG2</accession>
<proteinExistence type="inferred from homology"/>
<evidence type="ECO:0000256" key="9">
    <source>
        <dbReference type="ARBA" id="ARBA00022842"/>
    </source>
</evidence>
<keyword evidence="13" id="KW-1185">Reference proteome</keyword>
<keyword evidence="5" id="KW-0819">tRNA processing</keyword>
<dbReference type="RefSeq" id="WP_301142330.1">
    <property type="nucleotide sequence ID" value="NZ_JAUHQA010000001.1"/>
</dbReference>
<evidence type="ECO:0000256" key="11">
    <source>
        <dbReference type="ARBA" id="ARBA00032441"/>
    </source>
</evidence>
<evidence type="ECO:0000256" key="5">
    <source>
        <dbReference type="ARBA" id="ARBA00022694"/>
    </source>
</evidence>
<dbReference type="NCBIfam" id="TIGR00150">
    <property type="entry name" value="T6A_YjeE"/>
    <property type="match status" value="1"/>
</dbReference>
<evidence type="ECO:0000256" key="2">
    <source>
        <dbReference type="ARBA" id="ARBA00007599"/>
    </source>
</evidence>
<dbReference type="Gene3D" id="3.40.50.300">
    <property type="entry name" value="P-loop containing nucleotide triphosphate hydrolases"/>
    <property type="match status" value="1"/>
</dbReference>
<comment type="function">
    <text evidence="10">Required for the formation of a threonylcarbamoyl group on adenosine at position 37 (t(6)A37) in tRNAs that read codons beginning with adenine. Is involved in the transfer of the threonylcarbamoyl moiety of threonylcarbamoyl-AMP (TC-AMP) to the N6 group of A37, together with TsaD and TsaB. TsaE seems to play an indirect role in the t(6)A biosynthesis pathway, possibly in regulating the core enzymatic function of TsaD.</text>
</comment>
<protein>
    <recommendedName>
        <fullName evidence="3">tRNA threonylcarbamoyladenosine biosynthesis protein TsaE</fullName>
    </recommendedName>
    <alternativeName>
        <fullName evidence="11">t(6)A37 threonylcarbamoyladenosine biosynthesis protein TsaE</fullName>
    </alternativeName>
</protein>
<evidence type="ECO:0000256" key="1">
    <source>
        <dbReference type="ARBA" id="ARBA00004496"/>
    </source>
</evidence>
<dbReference type="PANTHER" id="PTHR33540">
    <property type="entry name" value="TRNA THREONYLCARBAMOYLADENOSINE BIOSYNTHESIS PROTEIN TSAE"/>
    <property type="match status" value="1"/>
</dbReference>
<evidence type="ECO:0000256" key="8">
    <source>
        <dbReference type="ARBA" id="ARBA00022840"/>
    </source>
</evidence>
<keyword evidence="9" id="KW-0460">Magnesium</keyword>
<comment type="caution">
    <text evidence="12">The sequence shown here is derived from an EMBL/GenBank/DDBJ whole genome shotgun (WGS) entry which is preliminary data.</text>
</comment>
<dbReference type="InterPro" id="IPR003442">
    <property type="entry name" value="T6A_TsaE"/>
</dbReference>
<dbReference type="InterPro" id="IPR027417">
    <property type="entry name" value="P-loop_NTPase"/>
</dbReference>
<evidence type="ECO:0000313" key="13">
    <source>
        <dbReference type="Proteomes" id="UP001172708"/>
    </source>
</evidence>
<dbReference type="Proteomes" id="UP001172708">
    <property type="component" value="Unassembled WGS sequence"/>
</dbReference>
<keyword evidence="7" id="KW-0547">Nucleotide-binding</keyword>
<sequence>MIDVTLEAPDAEAMRDLGAQVIAPLLRSGDLVILTGDLGAGKTTFTQGLGSALGVRGDIASPTFIIARTHPSLVDGPDLVHVDAYRLGSLQELDDLDLDTSLDDAVTVVEWGEGAASLSEDRLHLTILRPRGGAVDMDDPSGGVRSVRITSHGDRWEGIALPGL</sequence>
<evidence type="ECO:0000256" key="3">
    <source>
        <dbReference type="ARBA" id="ARBA00019010"/>
    </source>
</evidence>
<reference evidence="12" key="1">
    <citation type="submission" date="2023-06" db="EMBL/GenBank/DDBJ databases">
        <title>Egi l300058.</title>
        <authorList>
            <person name="Gao L."/>
            <person name="Fang B.-Z."/>
            <person name="Li W.-J."/>
        </authorList>
    </citation>
    <scope>NUCLEOTIDE SEQUENCE</scope>
    <source>
        <strain evidence="12">EGI L300058</strain>
    </source>
</reference>
<keyword evidence="4" id="KW-0963">Cytoplasm</keyword>
<evidence type="ECO:0000256" key="6">
    <source>
        <dbReference type="ARBA" id="ARBA00022723"/>
    </source>
</evidence>
<evidence type="ECO:0000256" key="4">
    <source>
        <dbReference type="ARBA" id="ARBA00022490"/>
    </source>
</evidence>
<evidence type="ECO:0000256" key="7">
    <source>
        <dbReference type="ARBA" id="ARBA00022741"/>
    </source>
</evidence>
<gene>
    <name evidence="12" type="primary">tsaE</name>
    <name evidence="12" type="ORF">QQX02_08075</name>
</gene>
<evidence type="ECO:0000256" key="10">
    <source>
        <dbReference type="ARBA" id="ARBA00024908"/>
    </source>
</evidence>
<keyword evidence="8" id="KW-0067">ATP-binding</keyword>
<comment type="subcellular location">
    <subcellularLocation>
        <location evidence="1">Cytoplasm</location>
    </subcellularLocation>
</comment>
<comment type="similarity">
    <text evidence="2">Belongs to the TsaE family.</text>
</comment>
<keyword evidence="6" id="KW-0479">Metal-binding</keyword>
<evidence type="ECO:0000313" key="12">
    <source>
        <dbReference type="EMBL" id="MDN4480873.1"/>
    </source>
</evidence>
<dbReference type="EMBL" id="JAUHQA010000001">
    <property type="protein sequence ID" value="MDN4480873.1"/>
    <property type="molecule type" value="Genomic_DNA"/>
</dbReference>
<dbReference type="Pfam" id="PF02367">
    <property type="entry name" value="TsaE"/>
    <property type="match status" value="1"/>
</dbReference>